<dbReference type="PANTHER" id="PTHR47843">
    <property type="entry name" value="BTB DOMAIN-CONTAINING PROTEIN-RELATED"/>
    <property type="match status" value="1"/>
</dbReference>
<accession>A0A0D2ABD9</accession>
<dbReference type="Gene3D" id="3.30.710.10">
    <property type="entry name" value="Potassium Channel Kv1.1, Chain A"/>
    <property type="match status" value="1"/>
</dbReference>
<protein>
    <recommendedName>
        <fullName evidence="2">BTB domain-containing protein</fullName>
    </recommendedName>
</protein>
<feature type="region of interest" description="Disordered" evidence="1">
    <location>
        <begin position="201"/>
        <end position="238"/>
    </location>
</feature>
<dbReference type="Pfam" id="PF00651">
    <property type="entry name" value="BTB"/>
    <property type="match status" value="1"/>
</dbReference>
<dbReference type="CDD" id="cd18186">
    <property type="entry name" value="BTB_POZ_ZBTB_KLHL-like"/>
    <property type="match status" value="1"/>
</dbReference>
<evidence type="ECO:0000259" key="2">
    <source>
        <dbReference type="PROSITE" id="PS50097"/>
    </source>
</evidence>
<dbReference type="PROSITE" id="PS50097">
    <property type="entry name" value="BTB"/>
    <property type="match status" value="1"/>
</dbReference>
<dbReference type="STRING" id="569365.A0A0D2ABD9"/>
<gene>
    <name evidence="3" type="ORF">PV07_12530</name>
</gene>
<dbReference type="SUPFAM" id="SSF54695">
    <property type="entry name" value="POZ domain"/>
    <property type="match status" value="1"/>
</dbReference>
<dbReference type="GeneID" id="27351724"/>
<dbReference type="RefSeq" id="XP_016242283.1">
    <property type="nucleotide sequence ID" value="XM_016400063.1"/>
</dbReference>
<organism evidence="3 4">
    <name type="scientific">Cladophialophora immunda</name>
    <dbReference type="NCBI Taxonomy" id="569365"/>
    <lineage>
        <taxon>Eukaryota</taxon>
        <taxon>Fungi</taxon>
        <taxon>Dikarya</taxon>
        <taxon>Ascomycota</taxon>
        <taxon>Pezizomycotina</taxon>
        <taxon>Eurotiomycetes</taxon>
        <taxon>Chaetothyriomycetidae</taxon>
        <taxon>Chaetothyriales</taxon>
        <taxon>Herpotrichiellaceae</taxon>
        <taxon>Cladophialophora</taxon>
    </lineage>
</organism>
<feature type="domain" description="BTB" evidence="2">
    <location>
        <begin position="24"/>
        <end position="93"/>
    </location>
</feature>
<evidence type="ECO:0000313" key="3">
    <source>
        <dbReference type="EMBL" id="KIW22067.1"/>
    </source>
</evidence>
<dbReference type="PANTHER" id="PTHR47843:SF2">
    <property type="entry name" value="BTB DOMAIN-CONTAINING PROTEIN"/>
    <property type="match status" value="1"/>
</dbReference>
<keyword evidence="4" id="KW-1185">Reference proteome</keyword>
<dbReference type="HOGENOM" id="CLU_1165713_0_0_1"/>
<dbReference type="Proteomes" id="UP000054466">
    <property type="component" value="Unassembled WGS sequence"/>
</dbReference>
<dbReference type="VEuPathDB" id="FungiDB:PV07_12530"/>
<sequence>MPGPATPPLPERLSLTLPDFKDVATVKLLVGGDKSSFLVHRPLLEISAPFFTSALESQFKEGNEQLITFPEDDPATVLCFVQWVYYKSYNLPDSGDERFILLAKLYIFADKVLSDPLKNDVIRMLFYLRSQGVDPPQLPVVRFAFDNMPPHFPFRKLLVDWYGWHIDLAWLEEPSTMESLAQHPEFTAELASRLAKRVTSNMESPLLETPEPYLAKATQSDGRVPRPDPHDDGDHVSI</sequence>
<proteinExistence type="predicted"/>
<feature type="compositionally biased region" description="Basic and acidic residues" evidence="1">
    <location>
        <begin position="223"/>
        <end position="238"/>
    </location>
</feature>
<dbReference type="InterPro" id="IPR011333">
    <property type="entry name" value="SKP1/BTB/POZ_sf"/>
</dbReference>
<dbReference type="AlphaFoldDB" id="A0A0D2ABD9"/>
<dbReference type="OrthoDB" id="1022638at2759"/>
<reference evidence="3 4" key="1">
    <citation type="submission" date="2015-01" db="EMBL/GenBank/DDBJ databases">
        <title>The Genome Sequence of Cladophialophora immunda CBS83496.</title>
        <authorList>
            <consortium name="The Broad Institute Genomics Platform"/>
            <person name="Cuomo C."/>
            <person name="de Hoog S."/>
            <person name="Gorbushina A."/>
            <person name="Stielow B."/>
            <person name="Teixiera M."/>
            <person name="Abouelleil A."/>
            <person name="Chapman S.B."/>
            <person name="Priest M."/>
            <person name="Young S.K."/>
            <person name="Wortman J."/>
            <person name="Nusbaum C."/>
            <person name="Birren B."/>
        </authorList>
    </citation>
    <scope>NUCLEOTIDE SEQUENCE [LARGE SCALE GENOMIC DNA]</scope>
    <source>
        <strain evidence="3 4">CBS 83496</strain>
    </source>
</reference>
<dbReference type="InterPro" id="IPR000210">
    <property type="entry name" value="BTB/POZ_dom"/>
</dbReference>
<dbReference type="EMBL" id="KN847050">
    <property type="protein sequence ID" value="KIW22067.1"/>
    <property type="molecule type" value="Genomic_DNA"/>
</dbReference>
<evidence type="ECO:0000256" key="1">
    <source>
        <dbReference type="SAM" id="MobiDB-lite"/>
    </source>
</evidence>
<name>A0A0D2ABD9_9EURO</name>
<evidence type="ECO:0000313" key="4">
    <source>
        <dbReference type="Proteomes" id="UP000054466"/>
    </source>
</evidence>